<dbReference type="GO" id="GO:0008010">
    <property type="term" value="F:structural constituent of chitin-based larval cuticle"/>
    <property type="evidence" value="ECO:0007669"/>
    <property type="project" value="TreeGrafter"/>
</dbReference>
<evidence type="ECO:0000313" key="4">
    <source>
        <dbReference type="Proteomes" id="UP001154078"/>
    </source>
</evidence>
<name>A0A9P0ARJ0_BRAAE</name>
<feature type="signal peptide" evidence="1">
    <location>
        <begin position="1"/>
        <end position="16"/>
    </location>
</feature>
<dbReference type="PANTHER" id="PTHR31927">
    <property type="entry name" value="FI07246P-RELATED-RELATED"/>
    <property type="match status" value="1"/>
</dbReference>
<dbReference type="OrthoDB" id="6376010at2759"/>
<feature type="chain" id="PRO_5040256128" description="DUF243 domain-containing protein" evidence="1">
    <location>
        <begin position="17"/>
        <end position="339"/>
    </location>
</feature>
<dbReference type="GO" id="GO:0040003">
    <property type="term" value="P:chitin-based cuticle development"/>
    <property type="evidence" value="ECO:0007669"/>
    <property type="project" value="TreeGrafter"/>
</dbReference>
<keyword evidence="4" id="KW-1185">Reference proteome</keyword>
<keyword evidence="1" id="KW-0732">Signal</keyword>
<feature type="domain" description="DUF243" evidence="2">
    <location>
        <begin position="128"/>
        <end position="228"/>
    </location>
</feature>
<protein>
    <recommendedName>
        <fullName evidence="2">DUF243 domain-containing protein</fullName>
    </recommendedName>
</protein>
<evidence type="ECO:0000256" key="1">
    <source>
        <dbReference type="SAM" id="SignalP"/>
    </source>
</evidence>
<dbReference type="Proteomes" id="UP001154078">
    <property type="component" value="Chromosome 1"/>
</dbReference>
<sequence length="339" mass="34340">MRQLILIFAIVVISQAKPGYDYPQPPQIDVRSQFPQGSQINVGNNFGSAIGPIGNTFQGGIGAGNGLGSVGNTLVSFQNGIGAGNGLGSAGNSFGSFQNGISAGNSLGAVRNTLGSFQNSINAVGSGPIIHKHVYVHVAPEDPEEPFRNAPIPVAPKQIHHKILFIKAPSEAPKAPRIVGQQAGQQEEKTLVYVLVKKPEELGDIQIPQPAPIQPSKPEVYFIKYKTNKEGGASSGGSGASLTDDSITIESGLRNAQNLGPIGNTGGLNLGSSSLGANGLGSQGLNLSPLAGGLGSLSLGSQGLGSQGLSLGSLPAGSGLNSGAFIRQSAPQPVYGPAA</sequence>
<dbReference type="SMART" id="SM00690">
    <property type="entry name" value="DM5"/>
    <property type="match status" value="1"/>
</dbReference>
<evidence type="ECO:0000259" key="2">
    <source>
        <dbReference type="SMART" id="SM00690"/>
    </source>
</evidence>
<proteinExistence type="predicted"/>
<evidence type="ECO:0000313" key="3">
    <source>
        <dbReference type="EMBL" id="CAH0547679.1"/>
    </source>
</evidence>
<dbReference type="InterPro" id="IPR004145">
    <property type="entry name" value="DUF243"/>
</dbReference>
<reference evidence="3" key="1">
    <citation type="submission" date="2021-12" db="EMBL/GenBank/DDBJ databases">
        <authorList>
            <person name="King R."/>
        </authorList>
    </citation>
    <scope>NUCLEOTIDE SEQUENCE</scope>
</reference>
<dbReference type="AlphaFoldDB" id="A0A9P0ARJ0"/>
<dbReference type="GO" id="GO:0062129">
    <property type="term" value="C:chitin-based extracellular matrix"/>
    <property type="evidence" value="ECO:0007669"/>
    <property type="project" value="TreeGrafter"/>
</dbReference>
<gene>
    <name evidence="3" type="ORF">MELIAE_LOCUS1623</name>
</gene>
<accession>A0A9P0ARJ0</accession>
<dbReference type="Pfam" id="PF03103">
    <property type="entry name" value="DUF243"/>
    <property type="match status" value="1"/>
</dbReference>
<organism evidence="3 4">
    <name type="scientific">Brassicogethes aeneus</name>
    <name type="common">Rape pollen beetle</name>
    <name type="synonym">Meligethes aeneus</name>
    <dbReference type="NCBI Taxonomy" id="1431903"/>
    <lineage>
        <taxon>Eukaryota</taxon>
        <taxon>Metazoa</taxon>
        <taxon>Ecdysozoa</taxon>
        <taxon>Arthropoda</taxon>
        <taxon>Hexapoda</taxon>
        <taxon>Insecta</taxon>
        <taxon>Pterygota</taxon>
        <taxon>Neoptera</taxon>
        <taxon>Endopterygota</taxon>
        <taxon>Coleoptera</taxon>
        <taxon>Polyphaga</taxon>
        <taxon>Cucujiformia</taxon>
        <taxon>Nitidulidae</taxon>
        <taxon>Meligethinae</taxon>
        <taxon>Brassicogethes</taxon>
    </lineage>
</organism>
<dbReference type="EMBL" id="OV121132">
    <property type="protein sequence ID" value="CAH0547679.1"/>
    <property type="molecule type" value="Genomic_DNA"/>
</dbReference>